<dbReference type="Gene3D" id="3.40.50.10190">
    <property type="entry name" value="BRCT domain"/>
    <property type="match status" value="1"/>
</dbReference>
<dbReference type="GO" id="GO:0009734">
    <property type="term" value="P:auxin-activated signaling pathway"/>
    <property type="evidence" value="ECO:0007669"/>
    <property type="project" value="UniProtKB-UniRule"/>
</dbReference>
<sequence length="817" mass="92142">MPKHYRPAGKKKEGNAAKYITRTKAVNYLQVSLAIFRAQVVGWPPVRNYRKNTLAAATASRSKAPTEETASGAGPMYVKVSMDGAPYLRKVDIKMYSSYEDLSLALEKMFSCFIAACDFKGQSGLHKSSSKDRLTNGSKVDALKDQEYVLTYEDKDADWMLVGDLPWEIGSSLAQGHPTLVLLQPEIGLDIDKLQMLPSFEAQGAWLVEASLEDHAGLLAAVAQADVVVSAMSGAHIRSHNHSLQHKLLKAIKEAGNIKVCHFYVPLQLPLYLLATNSWVSSRDTGKTMVDASLGEIMTTCQFVSFGETYQDLEFELGHVKHFTFHDLQSATDNFNSKNILGQGGFGIVYKGCLRNGTLVAVKRLKDPDVTGEVQFQTEVELIGLAVHRNLLRLYEFCMTSKERLLVYPYMLNGSVADRLRDRSLNGIRILFVFREIKVHRRKVKKAVAKKNRDLADRLLNRPPTYKLDRLVLERYPTFVDALRDLDDCLTMVHLFAALPAVDGERVEVKRIHNCRRYVLFKITMFFPSVYQISYMVTFKPACNLWTALCGPHIVTSKSFQTLCALKCFVCRLSHECLTFISVKGIYYQAEVQGQKITWLTPHALQQVLTDDVDFNVMLSFLEFYETLLGFVNFKIYHSINVNYPPILDPRLEALAVELYALCRYMSAGSRRMIGNSQTDEVMEDKDEKSKAEEVIEEEKVVKNKASSKADESEFRLAQLQHQLPTNEPGALMNLVEESTADDADDDDTKDCKGLFKNLKFYLSREVPRESLLFIIPAFGGTVSWEGEGAPFKEIDEDITHQVDSICNNLLHQSLTI</sequence>
<comment type="subunit">
    <text evidence="7">Homodimers and heterodimers.</text>
</comment>
<dbReference type="InterPro" id="IPR010613">
    <property type="entry name" value="PES"/>
</dbReference>
<dbReference type="InterPro" id="IPR000719">
    <property type="entry name" value="Prot_kinase_dom"/>
</dbReference>
<name>A0A317YF63_MAIZE</name>
<evidence type="ECO:0000313" key="10">
    <source>
        <dbReference type="EMBL" id="PWZ56511.1"/>
    </source>
</evidence>
<evidence type="ECO:0000256" key="7">
    <source>
        <dbReference type="RuleBase" id="RU004549"/>
    </source>
</evidence>
<dbReference type="EMBL" id="NCVQ01000001">
    <property type="protein sequence ID" value="PWZ56511.1"/>
    <property type="molecule type" value="Genomic_DNA"/>
</dbReference>
<dbReference type="ExpressionAtlas" id="A0A317YF63">
    <property type="expression patterns" value="baseline and differential"/>
</dbReference>
<dbReference type="PROSITE" id="PS00107">
    <property type="entry name" value="PROTEIN_KINASE_ATP"/>
    <property type="match status" value="1"/>
</dbReference>
<evidence type="ECO:0000259" key="8">
    <source>
        <dbReference type="PROSITE" id="PS50011"/>
    </source>
</evidence>
<comment type="function">
    <text evidence="7">Aux/IAA proteins are short-lived transcriptional factors that function as repressors of early auxin response genes at low auxin concentrations.</text>
</comment>
<dbReference type="PROSITE" id="PS50011">
    <property type="entry name" value="PROTEIN_KINASE_DOM"/>
    <property type="match status" value="1"/>
</dbReference>
<dbReference type="SUPFAM" id="SSF51735">
    <property type="entry name" value="NAD(P)-binding Rossmann-fold domains"/>
    <property type="match status" value="1"/>
</dbReference>
<evidence type="ECO:0000256" key="6">
    <source>
        <dbReference type="PROSITE-ProRule" id="PRU10141"/>
    </source>
</evidence>
<dbReference type="SUPFAM" id="SSF54277">
    <property type="entry name" value="CAD &amp; PB1 domains"/>
    <property type="match status" value="1"/>
</dbReference>
<dbReference type="InterPro" id="IPR033389">
    <property type="entry name" value="AUX/IAA_dom"/>
</dbReference>
<dbReference type="InterPro" id="IPR036420">
    <property type="entry name" value="BRCT_dom_sf"/>
</dbReference>
<dbReference type="GO" id="GO:0005730">
    <property type="term" value="C:nucleolus"/>
    <property type="evidence" value="ECO:0007669"/>
    <property type="project" value="InterPro"/>
</dbReference>
<dbReference type="PROSITE" id="PS51745">
    <property type="entry name" value="PB1"/>
    <property type="match status" value="1"/>
</dbReference>
<keyword evidence="7" id="KW-0678">Repressor</keyword>
<dbReference type="InterPro" id="IPR036291">
    <property type="entry name" value="NAD(P)-bd_dom_sf"/>
</dbReference>
<keyword evidence="4 7" id="KW-0539">Nucleus</keyword>
<dbReference type="InterPro" id="IPR017441">
    <property type="entry name" value="Protein_kinase_ATP_BS"/>
</dbReference>
<dbReference type="GO" id="GO:0005524">
    <property type="term" value="F:ATP binding"/>
    <property type="evidence" value="ECO:0007669"/>
    <property type="project" value="UniProtKB-UniRule"/>
</dbReference>
<dbReference type="Gene3D" id="3.30.200.20">
    <property type="entry name" value="Phosphorylase Kinase, domain 1"/>
    <property type="match status" value="1"/>
</dbReference>
<comment type="caution">
    <text evidence="10">The sequence shown here is derived from an EMBL/GenBank/DDBJ whole genome shotgun (WGS) entry which is preliminary data.</text>
</comment>
<dbReference type="Pfam" id="PF02309">
    <property type="entry name" value="AUX_IAA"/>
    <property type="match status" value="1"/>
</dbReference>
<keyword evidence="6" id="KW-0547">Nucleotide-binding</keyword>
<comment type="similarity">
    <text evidence="7">Belongs to the Aux/IAA family.</text>
</comment>
<organism evidence="10">
    <name type="scientific">Zea mays</name>
    <name type="common">Maize</name>
    <dbReference type="NCBI Taxonomy" id="4577"/>
    <lineage>
        <taxon>Eukaryota</taxon>
        <taxon>Viridiplantae</taxon>
        <taxon>Streptophyta</taxon>
        <taxon>Embryophyta</taxon>
        <taxon>Tracheophyta</taxon>
        <taxon>Spermatophyta</taxon>
        <taxon>Magnoliopsida</taxon>
        <taxon>Liliopsida</taxon>
        <taxon>Poales</taxon>
        <taxon>Poaceae</taxon>
        <taxon>PACMAD clade</taxon>
        <taxon>Panicoideae</taxon>
        <taxon>Andropogonodae</taxon>
        <taxon>Andropogoneae</taxon>
        <taxon>Tripsacinae</taxon>
        <taxon>Zea</taxon>
    </lineage>
</organism>
<dbReference type="Pfam" id="PF06732">
    <property type="entry name" value="Pescadillo_N"/>
    <property type="match status" value="2"/>
</dbReference>
<reference evidence="10" key="1">
    <citation type="journal article" date="2018" name="Nat. Genet.">
        <title>Extensive intraspecific gene order and gene structural variations between Mo17 and other maize genomes.</title>
        <authorList>
            <person name="Sun S."/>
            <person name="Zhou Y."/>
            <person name="Chen J."/>
            <person name="Shi J."/>
            <person name="Zhao H."/>
            <person name="Zhao H."/>
            <person name="Song W."/>
            <person name="Zhang M."/>
            <person name="Cui Y."/>
            <person name="Dong X."/>
            <person name="Liu H."/>
            <person name="Ma X."/>
            <person name="Jiao Y."/>
            <person name="Wang B."/>
            <person name="Wei X."/>
            <person name="Stein J.C."/>
            <person name="Glaubitz J.C."/>
            <person name="Lu F."/>
            <person name="Yu G."/>
            <person name="Liang C."/>
            <person name="Fengler K."/>
            <person name="Li B."/>
            <person name="Rafalski A."/>
            <person name="Schnable P.S."/>
            <person name="Ware D.H."/>
            <person name="Buckler E.S."/>
            <person name="Lai J."/>
        </authorList>
    </citation>
    <scope>NUCLEOTIDE SEQUENCE [LARGE SCALE GENOMIC DNA]</scope>
    <source>
        <tissue evidence="10">Seedling</tissue>
    </source>
</reference>
<dbReference type="InterPro" id="IPR011009">
    <property type="entry name" value="Kinase-like_dom_sf"/>
</dbReference>
<dbReference type="PANTHER" id="PTHR12221">
    <property type="entry name" value="PESCADILLO - RELATED"/>
    <property type="match status" value="1"/>
</dbReference>
<evidence type="ECO:0000256" key="3">
    <source>
        <dbReference type="ARBA" id="ARBA00023163"/>
    </source>
</evidence>
<dbReference type="InterPro" id="IPR001245">
    <property type="entry name" value="Ser-Thr/Tyr_kinase_cat_dom"/>
</dbReference>
<dbReference type="SUPFAM" id="SSF52113">
    <property type="entry name" value="BRCT domain"/>
    <property type="match status" value="1"/>
</dbReference>
<dbReference type="Gene3D" id="3.10.20.90">
    <property type="entry name" value="Phosphatidylinositol 3-kinase Catalytic Subunit, Chain A, domain 1"/>
    <property type="match status" value="1"/>
</dbReference>
<evidence type="ECO:0000259" key="9">
    <source>
        <dbReference type="PROSITE" id="PS51745"/>
    </source>
</evidence>
<feature type="domain" description="PB1" evidence="9">
    <location>
        <begin position="75"/>
        <end position="181"/>
    </location>
</feature>
<dbReference type="Proteomes" id="UP000251960">
    <property type="component" value="Chromosome 1"/>
</dbReference>
<dbReference type="GO" id="GO:0042254">
    <property type="term" value="P:ribosome biogenesis"/>
    <property type="evidence" value="ECO:0007669"/>
    <property type="project" value="InterPro"/>
</dbReference>
<protein>
    <recommendedName>
        <fullName evidence="7">Auxin-responsive protein</fullName>
    </recommendedName>
</protein>
<dbReference type="FunFam" id="3.30.200.20:FF:000015">
    <property type="entry name" value="Somatic embryogenesis receptor kinase 1"/>
    <property type="match status" value="1"/>
</dbReference>
<proteinExistence type="inferred from homology"/>
<comment type="subcellular location">
    <subcellularLocation>
        <location evidence="1 7">Nucleus</location>
    </subcellularLocation>
</comment>
<feature type="domain" description="Protein kinase" evidence="8">
    <location>
        <begin position="335"/>
        <end position="701"/>
    </location>
</feature>
<evidence type="ECO:0000256" key="4">
    <source>
        <dbReference type="ARBA" id="ARBA00023242"/>
    </source>
</evidence>
<dbReference type="AlphaFoldDB" id="A0A317YF63"/>
<gene>
    <name evidence="10" type="ORF">Zm00014a_011884</name>
</gene>
<dbReference type="InterPro" id="IPR053793">
    <property type="entry name" value="PB1-like"/>
</dbReference>
<accession>A0A317YF63</accession>
<evidence type="ECO:0000256" key="1">
    <source>
        <dbReference type="ARBA" id="ARBA00004123"/>
    </source>
</evidence>
<feature type="binding site" evidence="6">
    <location>
        <position position="363"/>
    </location>
    <ligand>
        <name>ATP</name>
        <dbReference type="ChEBI" id="CHEBI:30616"/>
    </ligand>
</feature>
<evidence type="ECO:0000256" key="2">
    <source>
        <dbReference type="ARBA" id="ARBA00023015"/>
    </source>
</evidence>
<keyword evidence="6" id="KW-0067">ATP-binding</keyword>
<dbReference type="PANTHER" id="PTHR12221:SF6">
    <property type="entry name" value="PESCADILLO HOMOLOG"/>
    <property type="match status" value="1"/>
</dbReference>
<dbReference type="SUPFAM" id="SSF56112">
    <property type="entry name" value="Protein kinase-like (PK-like)"/>
    <property type="match status" value="1"/>
</dbReference>
<dbReference type="Gene3D" id="3.40.50.720">
    <property type="entry name" value="NAD(P)-binding Rossmann-like Domain"/>
    <property type="match status" value="1"/>
</dbReference>
<evidence type="ECO:0000256" key="5">
    <source>
        <dbReference type="ARBA" id="ARBA00023294"/>
    </source>
</evidence>
<dbReference type="Pfam" id="PF07714">
    <property type="entry name" value="PK_Tyr_Ser-Thr"/>
    <property type="match status" value="1"/>
</dbReference>
<dbReference type="GO" id="GO:0004672">
    <property type="term" value="F:protein kinase activity"/>
    <property type="evidence" value="ECO:0007669"/>
    <property type="project" value="InterPro"/>
</dbReference>
<keyword evidence="2 7" id="KW-0805">Transcription regulation</keyword>
<keyword evidence="3 7" id="KW-0804">Transcription</keyword>
<dbReference type="FunFam" id="3.10.20.90:FF:000551">
    <property type="entry name" value="Auxin-responsive protein"/>
    <property type="match status" value="1"/>
</dbReference>
<dbReference type="InterPro" id="IPR008030">
    <property type="entry name" value="NmrA-like"/>
</dbReference>
<dbReference type="Pfam" id="PF05368">
    <property type="entry name" value="NmrA"/>
    <property type="match status" value="1"/>
</dbReference>
<keyword evidence="5 7" id="KW-0927">Auxin signaling pathway</keyword>